<evidence type="ECO:0000256" key="1">
    <source>
        <dbReference type="SAM" id="MobiDB-lite"/>
    </source>
</evidence>
<organism evidence="2">
    <name type="scientific">Trieres chinensis</name>
    <name type="common">Marine centric diatom</name>
    <name type="synonym">Odontella sinensis</name>
    <dbReference type="NCBI Taxonomy" id="1514140"/>
    <lineage>
        <taxon>Eukaryota</taxon>
        <taxon>Sar</taxon>
        <taxon>Stramenopiles</taxon>
        <taxon>Ochrophyta</taxon>
        <taxon>Bacillariophyta</taxon>
        <taxon>Mediophyceae</taxon>
        <taxon>Biddulphiophycidae</taxon>
        <taxon>Eupodiscales</taxon>
        <taxon>Parodontellaceae</taxon>
        <taxon>Trieres</taxon>
    </lineage>
</organism>
<accession>A0A7S1ZDM4</accession>
<gene>
    <name evidence="2" type="ORF">OSIN01602_LOCUS8103</name>
</gene>
<feature type="region of interest" description="Disordered" evidence="1">
    <location>
        <begin position="276"/>
        <end position="311"/>
    </location>
</feature>
<dbReference type="EMBL" id="HBGO01014315">
    <property type="protein sequence ID" value="CAD9335356.1"/>
    <property type="molecule type" value="Transcribed_RNA"/>
</dbReference>
<evidence type="ECO:0000313" key="2">
    <source>
        <dbReference type="EMBL" id="CAD9335356.1"/>
    </source>
</evidence>
<dbReference type="AlphaFoldDB" id="A0A7S1ZDM4"/>
<name>A0A7S1ZDM4_TRICV</name>
<proteinExistence type="predicted"/>
<sequence length="507" mass="54967">MGLPALFPSFLSPLLSLPLLLLRSGLNYVLDGLVLIALLYAFLHRLGVSKRILIWWAERELSKIGNGALFTVGDAEVDLTTGHVVATDLVIHAPRRDEWIWDSPLIARLGKLDVSVNILSCVDYVGPALGFPCKDIHSVTAEDIQVFVEKRQNVFNFHLLDPSLDLPDPSSVIESIQESNISNKGAVSCLLPTSKSASMVIDPERSLPLVLEQKNAPAPKSLEAEAKANEIVNNLVGAVSSVGRAANEGGKQGLHLALMNQKEGFVSQLKEFQAKLGGGREESQQNGVRAGRGSPQLGGASRRPPLRKGELSLGNLAKDGAQVMRHLGKVVEQNVSNIKQQVDSFQKPPPKKDGWVNPAEDVRFRFGRITLRDMRIFTKDMIAMKNAGGGVGGSSARGMSMPDIFGDGGEQRLASSFDVSSPRVQRSPSTSGWSDPIHIRELAVSGAELCPPMTTRDECGLPEIGLKIEKVLDILLARLLAETAKSNTGRVLNNAFGEVFTWMELKR</sequence>
<protein>
    <submittedName>
        <fullName evidence="2">Uncharacterized protein</fullName>
    </submittedName>
</protein>
<reference evidence="2" key="1">
    <citation type="submission" date="2021-01" db="EMBL/GenBank/DDBJ databases">
        <authorList>
            <person name="Corre E."/>
            <person name="Pelletier E."/>
            <person name="Niang G."/>
            <person name="Scheremetjew M."/>
            <person name="Finn R."/>
            <person name="Kale V."/>
            <person name="Holt S."/>
            <person name="Cochrane G."/>
            <person name="Meng A."/>
            <person name="Brown T."/>
            <person name="Cohen L."/>
        </authorList>
    </citation>
    <scope>NUCLEOTIDE SEQUENCE</scope>
    <source>
        <strain evidence="2">Grunow 1884</strain>
    </source>
</reference>